<feature type="domain" description="HTH marR-type" evidence="1">
    <location>
        <begin position="12"/>
        <end position="145"/>
    </location>
</feature>
<evidence type="ECO:0000313" key="3">
    <source>
        <dbReference type="Proteomes" id="UP000052022"/>
    </source>
</evidence>
<dbReference type="Proteomes" id="UP000052022">
    <property type="component" value="Unassembled WGS sequence"/>
</dbReference>
<dbReference type="InterPro" id="IPR036388">
    <property type="entry name" value="WH-like_DNA-bd_sf"/>
</dbReference>
<evidence type="ECO:0000313" key="2">
    <source>
        <dbReference type="EMBL" id="CUH76223.1"/>
    </source>
</evidence>
<dbReference type="InterPro" id="IPR000835">
    <property type="entry name" value="HTH_MarR-typ"/>
</dbReference>
<accession>A0A0P1G323</accession>
<dbReference type="PROSITE" id="PS50995">
    <property type="entry name" value="HTH_MARR_2"/>
    <property type="match status" value="1"/>
</dbReference>
<dbReference type="Pfam" id="PF12802">
    <property type="entry name" value="MarR_2"/>
    <property type="match status" value="1"/>
</dbReference>
<proteinExistence type="predicted"/>
<keyword evidence="3" id="KW-1185">Reference proteome</keyword>
<dbReference type="AlphaFoldDB" id="A0A0P1G323"/>
<dbReference type="Gene3D" id="1.10.10.10">
    <property type="entry name" value="Winged helix-like DNA-binding domain superfamily/Winged helix DNA-binding domain"/>
    <property type="match status" value="1"/>
</dbReference>
<dbReference type="PANTHER" id="PTHR33164:SF89">
    <property type="entry name" value="MARR FAMILY REGULATORY PROTEIN"/>
    <property type="match status" value="1"/>
</dbReference>
<protein>
    <submittedName>
        <fullName evidence="2">Transcriptional regulator SlyA</fullName>
    </submittedName>
</protein>
<dbReference type="SUPFAM" id="SSF46785">
    <property type="entry name" value="Winged helix' DNA-binding domain"/>
    <property type="match status" value="1"/>
</dbReference>
<dbReference type="OrthoDB" id="7559832at2"/>
<dbReference type="SMART" id="SM00347">
    <property type="entry name" value="HTH_MARR"/>
    <property type="match status" value="1"/>
</dbReference>
<reference evidence="2 3" key="1">
    <citation type="submission" date="2015-09" db="EMBL/GenBank/DDBJ databases">
        <authorList>
            <consortium name="Swine Surveillance"/>
        </authorList>
    </citation>
    <scope>NUCLEOTIDE SEQUENCE [LARGE SCALE GENOMIC DNA]</scope>
    <source>
        <strain evidence="2 3">CECT 7557</strain>
    </source>
</reference>
<organism evidence="2 3">
    <name type="scientific">Tritonibacter multivorans</name>
    <dbReference type="NCBI Taxonomy" id="928856"/>
    <lineage>
        <taxon>Bacteria</taxon>
        <taxon>Pseudomonadati</taxon>
        <taxon>Pseudomonadota</taxon>
        <taxon>Alphaproteobacteria</taxon>
        <taxon>Rhodobacterales</taxon>
        <taxon>Paracoccaceae</taxon>
        <taxon>Tritonibacter</taxon>
    </lineage>
</organism>
<dbReference type="RefSeq" id="WP_058288876.1">
    <property type="nucleotide sequence ID" value="NZ_CYSD01000012.1"/>
</dbReference>
<dbReference type="GO" id="GO:0006950">
    <property type="term" value="P:response to stress"/>
    <property type="evidence" value="ECO:0007669"/>
    <property type="project" value="TreeGrafter"/>
</dbReference>
<dbReference type="InterPro" id="IPR039422">
    <property type="entry name" value="MarR/SlyA-like"/>
</dbReference>
<dbReference type="InterPro" id="IPR036390">
    <property type="entry name" value="WH_DNA-bd_sf"/>
</dbReference>
<gene>
    <name evidence="2" type="ORF">TRM7557_00775</name>
</gene>
<dbReference type="GO" id="GO:0003700">
    <property type="term" value="F:DNA-binding transcription factor activity"/>
    <property type="evidence" value="ECO:0007669"/>
    <property type="project" value="InterPro"/>
</dbReference>
<evidence type="ECO:0000259" key="1">
    <source>
        <dbReference type="PROSITE" id="PS50995"/>
    </source>
</evidence>
<sequence length="162" mass="17792">MTNSDDSAIGLGLLLPFQIAQLHTALNAQAKVIISAYGDLNLAQWRIVRVVALGVESTTTPVRKAAGIDKSQFSKMLGALEQKGYVVLHPYKADKRQHVIELTDKAHLAHARLGPVLDERQRHLVATLSEEELSVIYKAIRVMAAAAQKTDFDIPIPAMEEE</sequence>
<dbReference type="PANTHER" id="PTHR33164">
    <property type="entry name" value="TRANSCRIPTIONAL REGULATOR, MARR FAMILY"/>
    <property type="match status" value="1"/>
</dbReference>
<dbReference type="EMBL" id="CYSD01000012">
    <property type="protein sequence ID" value="CUH76223.1"/>
    <property type="molecule type" value="Genomic_DNA"/>
</dbReference>
<dbReference type="STRING" id="928856.SAMN04488049_1035"/>
<name>A0A0P1G323_9RHOB</name>